<reference evidence="1 2" key="2">
    <citation type="submission" date="2019-09" db="EMBL/GenBank/DDBJ databases">
        <title>Mesorhizobium sp. MaA-C15 isolated from Microcystis aeruginosa.</title>
        <authorList>
            <person name="Jeong S.E."/>
            <person name="Jin H.M."/>
            <person name="Jeon C.O."/>
        </authorList>
    </citation>
    <scope>NUCLEOTIDE SEQUENCE [LARGE SCALE GENOMIC DNA]</scope>
    <source>
        <strain evidence="1 2">MaA-C15</strain>
    </source>
</reference>
<gene>
    <name evidence="1" type="ORF">FY036_12440</name>
</gene>
<sequence>MGELELRFKIDKFRPETIPMERLGEYLVALAKMLGEKAEVHFKELATGSTVVVHRVEEEAAADVEERIALVANGTADVVHLNAYKEVNALLKADDATGVLTREHGGGKLLAFPGKYTPEPAKPQVITQVGTIDGVVIKLGGRDSTVPVTIQDGDKVYICNTTRAIARALGAHLFGRELRLSGKGEWHRPESGTWVLKKFDIADFIELDDTPLQDLVKTLRQSPGTWGEGGDAWDEIWVLRGGEEDEL</sequence>
<dbReference type="EMBL" id="VSZS01000063">
    <property type="protein sequence ID" value="TYR31901.1"/>
    <property type="molecule type" value="Genomic_DNA"/>
</dbReference>
<evidence type="ECO:0000313" key="2">
    <source>
        <dbReference type="Proteomes" id="UP000323258"/>
    </source>
</evidence>
<keyword evidence="2" id="KW-1185">Reference proteome</keyword>
<proteinExistence type="predicted"/>
<dbReference type="OrthoDB" id="5947241at2"/>
<reference evidence="1 2" key="1">
    <citation type="submission" date="2019-08" db="EMBL/GenBank/DDBJ databases">
        <authorList>
            <person name="Seo Y.L."/>
        </authorList>
    </citation>
    <scope>NUCLEOTIDE SEQUENCE [LARGE SCALE GENOMIC DNA]</scope>
    <source>
        <strain evidence="1 2">MaA-C15</strain>
    </source>
</reference>
<name>A0A5D4GSS1_9HYPH</name>
<comment type="caution">
    <text evidence="1">The sequence shown here is derived from an EMBL/GenBank/DDBJ whole genome shotgun (WGS) entry which is preliminary data.</text>
</comment>
<accession>A0A5D4GSS1</accession>
<organism evidence="1 2">
    <name type="scientific">Neoaquamicrobium microcysteis</name>
    <dbReference type="NCBI Taxonomy" id="2682781"/>
    <lineage>
        <taxon>Bacteria</taxon>
        <taxon>Pseudomonadati</taxon>
        <taxon>Pseudomonadota</taxon>
        <taxon>Alphaproteobacteria</taxon>
        <taxon>Hyphomicrobiales</taxon>
        <taxon>Phyllobacteriaceae</taxon>
        <taxon>Neoaquamicrobium</taxon>
    </lineage>
</organism>
<dbReference type="RefSeq" id="WP_148915059.1">
    <property type="nucleotide sequence ID" value="NZ_VSZS01000063.1"/>
</dbReference>
<evidence type="ECO:0000313" key="1">
    <source>
        <dbReference type="EMBL" id="TYR31901.1"/>
    </source>
</evidence>
<dbReference type="Proteomes" id="UP000323258">
    <property type="component" value="Unassembled WGS sequence"/>
</dbReference>
<dbReference type="AlphaFoldDB" id="A0A5D4GSS1"/>
<protein>
    <submittedName>
        <fullName evidence="1">Uncharacterized protein</fullName>
    </submittedName>
</protein>